<evidence type="ECO:0000256" key="2">
    <source>
        <dbReference type="SAM" id="Coils"/>
    </source>
</evidence>
<keyword evidence="7" id="KW-1185">Reference proteome</keyword>
<dbReference type="Gene3D" id="3.30.1370.10">
    <property type="entry name" value="K Homology domain, type 1"/>
    <property type="match status" value="1"/>
</dbReference>
<name>A0A9P1CEH0_9DINO</name>
<dbReference type="EMBL" id="CAMXCT010001391">
    <property type="protein sequence ID" value="CAI3989637.1"/>
    <property type="molecule type" value="Genomic_DNA"/>
</dbReference>
<keyword evidence="2" id="KW-0175">Coiled coil</keyword>
<dbReference type="SUPFAM" id="SSF54791">
    <property type="entry name" value="Eukaryotic type KH-domain (KH-domain type I)"/>
    <property type="match status" value="1"/>
</dbReference>
<dbReference type="Pfam" id="PF00013">
    <property type="entry name" value="KH_1"/>
    <property type="match status" value="1"/>
</dbReference>
<feature type="region of interest" description="Disordered" evidence="3">
    <location>
        <begin position="69"/>
        <end position="97"/>
    </location>
</feature>
<accession>A0A9P1CEH0</accession>
<keyword evidence="1" id="KW-0694">RNA-binding</keyword>
<feature type="compositionally biased region" description="Basic residues" evidence="3">
    <location>
        <begin position="71"/>
        <end position="82"/>
    </location>
</feature>
<dbReference type="Proteomes" id="UP001152797">
    <property type="component" value="Unassembled WGS sequence"/>
</dbReference>
<evidence type="ECO:0000313" key="6">
    <source>
        <dbReference type="EMBL" id="CAL4776949.1"/>
    </source>
</evidence>
<sequence>MIRRDAGIPEVYRGLIVGKGGHKLQKFQAEFDVTIQVPGDQKEGEVMVEGGEAKVEACIEKMRSVIEHHSRGVQRMHSKSKGKGSEGGAGGAGRKSEATSQAARATCLLCNAEVAGLVTAVEHLQGQKHRMKLLKQRPDFAEIFQRQRFDLADLEEMLLEPEMAEFHRELNFKVDEILSAIPEMQLRAEKMEEVNAEIAIFSEDPKWLEIKSRVVVHWDDRLTGCKIQRLTRAPDLGEMLTRCSFKEPPKAKIPALPAPLPQVKDVSRSRNSLKAAHKYPAAPGSCRLGIAMMKMLGINFSDYDFICGTSFIKALAGDASRITDAFYIQRFRQTACVLHVPSDYHSQNDAGRAVEMLLRGDSLPGFFAAGTTVAIDGHTFFVVSEVDATDSNSTLVEIRSSKTDQIVRPRVVLQTALNGSEHILGCKLNKDETQLLSIKWLSTEQIQRDHQESFTAAGQHVRCMLSKVVDFLRDHDAEHEEHLVWKVTFDAHGKVPNFEIATGVEDVEGVRHLARRAAEVAAWRGGLLCLAPVFNAWSRQVCGVASRRLRPGEVLLNSGQAAKRAQQQLQEARAQHVEQLSVLEKELAELKKEVSDARMSAAASVRREARVENIARRHELAAKRGEELAALLACMKAWMGEVVLSRSTVALRKEAQERLAESLARQRLESRGALHQAWSDAAQASRRAAALERRLHETRSGSGRDIVPYDASRPSTALAIEERLRRSDAAREAPESEPPPRAEVLLVDPARDEIRAAREGRKGLFIAALKQQAKYWQAEAFNAWCRVFLQDRCQKLQALLDMRKKAEL</sequence>
<dbReference type="InterPro" id="IPR036612">
    <property type="entry name" value="KH_dom_type_1_sf"/>
</dbReference>
<dbReference type="PROSITE" id="PS50084">
    <property type="entry name" value="KH_TYPE_1"/>
    <property type="match status" value="1"/>
</dbReference>
<gene>
    <name evidence="5" type="ORF">C1SCF055_LOCUS16696</name>
</gene>
<evidence type="ECO:0000256" key="3">
    <source>
        <dbReference type="SAM" id="MobiDB-lite"/>
    </source>
</evidence>
<organism evidence="5">
    <name type="scientific">Cladocopium goreaui</name>
    <dbReference type="NCBI Taxonomy" id="2562237"/>
    <lineage>
        <taxon>Eukaryota</taxon>
        <taxon>Sar</taxon>
        <taxon>Alveolata</taxon>
        <taxon>Dinophyceae</taxon>
        <taxon>Suessiales</taxon>
        <taxon>Symbiodiniaceae</taxon>
        <taxon>Cladocopium</taxon>
    </lineage>
</organism>
<comment type="caution">
    <text evidence="5">The sequence shown here is derived from an EMBL/GenBank/DDBJ whole genome shotgun (WGS) entry which is preliminary data.</text>
</comment>
<dbReference type="InterPro" id="IPR004087">
    <property type="entry name" value="KH_dom"/>
</dbReference>
<dbReference type="EMBL" id="CAMXCT020001391">
    <property type="protein sequence ID" value="CAL1143012.1"/>
    <property type="molecule type" value="Genomic_DNA"/>
</dbReference>
<feature type="coiled-coil region" evidence="2">
    <location>
        <begin position="555"/>
        <end position="600"/>
    </location>
</feature>
<proteinExistence type="predicted"/>
<dbReference type="GO" id="GO:0003723">
    <property type="term" value="F:RNA binding"/>
    <property type="evidence" value="ECO:0007669"/>
    <property type="project" value="UniProtKB-UniRule"/>
</dbReference>
<dbReference type="AlphaFoldDB" id="A0A9P1CEH0"/>
<feature type="domain" description="K Homology" evidence="4">
    <location>
        <begin position="2"/>
        <end position="67"/>
    </location>
</feature>
<protein>
    <recommendedName>
        <fullName evidence="4">K Homology domain-containing protein</fullName>
    </recommendedName>
</protein>
<dbReference type="OrthoDB" id="5204190at2759"/>
<evidence type="ECO:0000313" key="7">
    <source>
        <dbReference type="Proteomes" id="UP001152797"/>
    </source>
</evidence>
<dbReference type="EMBL" id="CAMXCT030001391">
    <property type="protein sequence ID" value="CAL4776949.1"/>
    <property type="molecule type" value="Genomic_DNA"/>
</dbReference>
<evidence type="ECO:0000256" key="1">
    <source>
        <dbReference type="PROSITE-ProRule" id="PRU00117"/>
    </source>
</evidence>
<dbReference type="SMART" id="SM00322">
    <property type="entry name" value="KH"/>
    <property type="match status" value="1"/>
</dbReference>
<evidence type="ECO:0000259" key="4">
    <source>
        <dbReference type="SMART" id="SM00322"/>
    </source>
</evidence>
<reference evidence="5" key="1">
    <citation type="submission" date="2022-10" db="EMBL/GenBank/DDBJ databases">
        <authorList>
            <person name="Chen Y."/>
            <person name="Dougan E. K."/>
            <person name="Chan C."/>
            <person name="Rhodes N."/>
            <person name="Thang M."/>
        </authorList>
    </citation>
    <scope>NUCLEOTIDE SEQUENCE</scope>
</reference>
<reference evidence="6 7" key="2">
    <citation type="submission" date="2024-05" db="EMBL/GenBank/DDBJ databases">
        <authorList>
            <person name="Chen Y."/>
            <person name="Shah S."/>
            <person name="Dougan E. K."/>
            <person name="Thang M."/>
            <person name="Chan C."/>
        </authorList>
    </citation>
    <scope>NUCLEOTIDE SEQUENCE [LARGE SCALE GENOMIC DNA]</scope>
</reference>
<evidence type="ECO:0000313" key="5">
    <source>
        <dbReference type="EMBL" id="CAI3989637.1"/>
    </source>
</evidence>
<dbReference type="InterPro" id="IPR004088">
    <property type="entry name" value="KH_dom_type_1"/>
</dbReference>